<accession>A0A1H1USL5</accession>
<sequence>MATAASPHAPQAPVEPSSPKLLLPAVLLCFFLGTLGIHRFYVGKIGTGVLMIVTLGGLGVWVLVDFIMLLIGSFRDKQGLKLTQWT</sequence>
<evidence type="ECO:0000256" key="1">
    <source>
        <dbReference type="ARBA" id="ARBA00004141"/>
    </source>
</evidence>
<protein>
    <submittedName>
        <fullName evidence="7">TM2 domain-containing protein</fullName>
    </submittedName>
</protein>
<organism evidence="7 8">
    <name type="scientific">Paraoerskovia marina</name>
    <dbReference type="NCBI Taxonomy" id="545619"/>
    <lineage>
        <taxon>Bacteria</taxon>
        <taxon>Bacillati</taxon>
        <taxon>Actinomycetota</taxon>
        <taxon>Actinomycetes</taxon>
        <taxon>Micrococcales</taxon>
        <taxon>Cellulomonadaceae</taxon>
        <taxon>Paraoerskovia</taxon>
    </lineage>
</organism>
<evidence type="ECO:0000256" key="4">
    <source>
        <dbReference type="ARBA" id="ARBA00023136"/>
    </source>
</evidence>
<gene>
    <name evidence="7" type="ORF">SAMN04489860_2280</name>
</gene>
<dbReference type="Proteomes" id="UP000185663">
    <property type="component" value="Chromosome I"/>
</dbReference>
<name>A0A1H1USL5_9CELL</name>
<dbReference type="AlphaFoldDB" id="A0A1H1USL5"/>
<dbReference type="InterPro" id="IPR050932">
    <property type="entry name" value="TM2D1-3-like"/>
</dbReference>
<evidence type="ECO:0000259" key="6">
    <source>
        <dbReference type="Pfam" id="PF05154"/>
    </source>
</evidence>
<feature type="transmembrane region" description="Helical" evidence="5">
    <location>
        <begin position="21"/>
        <end position="42"/>
    </location>
</feature>
<dbReference type="InterPro" id="IPR007829">
    <property type="entry name" value="TM2"/>
</dbReference>
<evidence type="ECO:0000256" key="2">
    <source>
        <dbReference type="ARBA" id="ARBA00022692"/>
    </source>
</evidence>
<evidence type="ECO:0000313" key="8">
    <source>
        <dbReference type="Proteomes" id="UP000185663"/>
    </source>
</evidence>
<dbReference type="RefSeq" id="WP_052366843.1">
    <property type="nucleotide sequence ID" value="NZ_LT629776.1"/>
</dbReference>
<comment type="subcellular location">
    <subcellularLocation>
        <location evidence="1">Membrane</location>
        <topology evidence="1">Multi-pass membrane protein</topology>
    </subcellularLocation>
</comment>
<keyword evidence="3 5" id="KW-1133">Transmembrane helix</keyword>
<feature type="domain" description="TM2" evidence="6">
    <location>
        <begin position="22"/>
        <end position="67"/>
    </location>
</feature>
<dbReference type="eggNOG" id="COG2314">
    <property type="taxonomic scope" value="Bacteria"/>
</dbReference>
<dbReference type="PANTHER" id="PTHR21016:SF25">
    <property type="entry name" value="TM2 DOMAIN-CONTAINING PROTEIN DDB_G0277895-RELATED"/>
    <property type="match status" value="1"/>
</dbReference>
<dbReference type="GO" id="GO:0016020">
    <property type="term" value="C:membrane"/>
    <property type="evidence" value="ECO:0007669"/>
    <property type="project" value="UniProtKB-SubCell"/>
</dbReference>
<dbReference type="EMBL" id="LT629776">
    <property type="protein sequence ID" value="SDS75251.1"/>
    <property type="molecule type" value="Genomic_DNA"/>
</dbReference>
<dbReference type="PANTHER" id="PTHR21016">
    <property type="entry name" value="BETA-AMYLOID BINDING PROTEIN-RELATED"/>
    <property type="match status" value="1"/>
</dbReference>
<reference evidence="7 8" key="1">
    <citation type="submission" date="2016-10" db="EMBL/GenBank/DDBJ databases">
        <authorList>
            <person name="de Groot N.N."/>
        </authorList>
    </citation>
    <scope>NUCLEOTIDE SEQUENCE [LARGE SCALE GENOMIC DNA]</scope>
    <source>
        <strain evidence="7 8">DSM 22126</strain>
    </source>
</reference>
<keyword evidence="8" id="KW-1185">Reference proteome</keyword>
<evidence type="ECO:0000256" key="5">
    <source>
        <dbReference type="SAM" id="Phobius"/>
    </source>
</evidence>
<evidence type="ECO:0000313" key="7">
    <source>
        <dbReference type="EMBL" id="SDS75251.1"/>
    </source>
</evidence>
<evidence type="ECO:0000256" key="3">
    <source>
        <dbReference type="ARBA" id="ARBA00022989"/>
    </source>
</evidence>
<keyword evidence="2 5" id="KW-0812">Transmembrane</keyword>
<proteinExistence type="predicted"/>
<dbReference type="Pfam" id="PF05154">
    <property type="entry name" value="TM2"/>
    <property type="match status" value="1"/>
</dbReference>
<feature type="transmembrane region" description="Helical" evidence="5">
    <location>
        <begin position="48"/>
        <end position="71"/>
    </location>
</feature>
<keyword evidence="4 5" id="KW-0472">Membrane</keyword>
<dbReference type="STRING" id="545619.SAMN04489860_2280"/>